<dbReference type="AlphaFoldDB" id="M1A4K0"/>
<proteinExistence type="predicted"/>
<dbReference type="EnsemblPlants" id="PGSC0003DMT400014615">
    <property type="protein sequence ID" value="PGSC0003DMT400014615"/>
    <property type="gene ID" value="PGSC0003DMG401005714"/>
</dbReference>
<reference evidence="3" key="1">
    <citation type="journal article" date="2011" name="Nature">
        <title>Genome sequence and analysis of the tuber crop potato.</title>
        <authorList>
            <consortium name="The Potato Genome Sequencing Consortium"/>
        </authorList>
    </citation>
    <scope>NUCLEOTIDE SEQUENCE [LARGE SCALE GENOMIC DNA]</scope>
    <source>
        <strain evidence="3">cv. DM1-3 516 R44</strain>
    </source>
</reference>
<evidence type="ECO:0000256" key="1">
    <source>
        <dbReference type="SAM" id="Phobius"/>
    </source>
</evidence>
<name>M1A4K0_SOLTU</name>
<sequence length="70" mass="7587">MCGCGFCDVTYVSVSTWLSEEVIKGISSCFGSSLPLKSCISNISTLLFVFFLIFIATSCGMKFPQTITLL</sequence>
<accession>M1A4K0</accession>
<dbReference type="Proteomes" id="UP000011115">
    <property type="component" value="Unassembled WGS sequence"/>
</dbReference>
<feature type="transmembrane region" description="Helical" evidence="1">
    <location>
        <begin position="40"/>
        <end position="61"/>
    </location>
</feature>
<evidence type="ECO:0000313" key="2">
    <source>
        <dbReference type="EnsemblPlants" id="PGSC0003DMT400014615"/>
    </source>
</evidence>
<reference evidence="2" key="2">
    <citation type="submission" date="2015-06" db="UniProtKB">
        <authorList>
            <consortium name="EnsemblPlants"/>
        </authorList>
    </citation>
    <scope>IDENTIFICATION</scope>
    <source>
        <strain evidence="2">DM1-3 516 R44</strain>
    </source>
</reference>
<keyword evidence="1" id="KW-0812">Transmembrane</keyword>
<evidence type="ECO:0000313" key="3">
    <source>
        <dbReference type="Proteomes" id="UP000011115"/>
    </source>
</evidence>
<protein>
    <submittedName>
        <fullName evidence="2">CHP-rich zinc finger protein</fullName>
    </submittedName>
</protein>
<dbReference type="Gramene" id="PGSC0003DMT400014615">
    <property type="protein sequence ID" value="PGSC0003DMT400014615"/>
    <property type="gene ID" value="PGSC0003DMG401005714"/>
</dbReference>
<dbReference type="InParanoid" id="M1A4K0"/>
<keyword evidence="3" id="KW-1185">Reference proteome</keyword>
<keyword evidence="1" id="KW-0472">Membrane</keyword>
<organism evidence="2 3">
    <name type="scientific">Solanum tuberosum</name>
    <name type="common">Potato</name>
    <dbReference type="NCBI Taxonomy" id="4113"/>
    <lineage>
        <taxon>Eukaryota</taxon>
        <taxon>Viridiplantae</taxon>
        <taxon>Streptophyta</taxon>
        <taxon>Embryophyta</taxon>
        <taxon>Tracheophyta</taxon>
        <taxon>Spermatophyta</taxon>
        <taxon>Magnoliopsida</taxon>
        <taxon>eudicotyledons</taxon>
        <taxon>Gunneridae</taxon>
        <taxon>Pentapetalae</taxon>
        <taxon>asterids</taxon>
        <taxon>lamiids</taxon>
        <taxon>Solanales</taxon>
        <taxon>Solanaceae</taxon>
        <taxon>Solanoideae</taxon>
        <taxon>Solaneae</taxon>
        <taxon>Solanum</taxon>
    </lineage>
</organism>
<dbReference type="PaxDb" id="4113-PGSC0003DMT400014615"/>
<keyword evidence="1" id="KW-1133">Transmembrane helix</keyword>
<dbReference type="HOGENOM" id="CLU_2762789_0_0_1"/>